<reference evidence="2 3" key="1">
    <citation type="journal article" date="2018" name="New Phytol.">
        <title>Phylogenomics of Endogonaceae and evolution of mycorrhizas within Mucoromycota.</title>
        <authorList>
            <person name="Chang Y."/>
            <person name="Desiro A."/>
            <person name="Na H."/>
            <person name="Sandor L."/>
            <person name="Lipzen A."/>
            <person name="Clum A."/>
            <person name="Barry K."/>
            <person name="Grigoriev I.V."/>
            <person name="Martin F.M."/>
            <person name="Stajich J.E."/>
            <person name="Smith M.E."/>
            <person name="Bonito G."/>
            <person name="Spatafora J.W."/>
        </authorList>
    </citation>
    <scope>NUCLEOTIDE SEQUENCE [LARGE SCALE GENOMIC DNA]</scope>
    <source>
        <strain evidence="2 3">GMNB39</strain>
    </source>
</reference>
<dbReference type="EMBL" id="RBNI01002762">
    <property type="protein sequence ID" value="RUP48942.1"/>
    <property type="molecule type" value="Genomic_DNA"/>
</dbReference>
<feature type="compositionally biased region" description="Pro residues" evidence="1">
    <location>
        <begin position="172"/>
        <end position="187"/>
    </location>
</feature>
<comment type="caution">
    <text evidence="2">The sequence shown here is derived from an EMBL/GenBank/DDBJ whole genome shotgun (WGS) entry which is preliminary data.</text>
</comment>
<feature type="region of interest" description="Disordered" evidence="1">
    <location>
        <begin position="172"/>
        <end position="194"/>
    </location>
</feature>
<keyword evidence="3" id="KW-1185">Reference proteome</keyword>
<feature type="region of interest" description="Disordered" evidence="1">
    <location>
        <begin position="1"/>
        <end position="25"/>
    </location>
</feature>
<feature type="compositionally biased region" description="Polar residues" evidence="1">
    <location>
        <begin position="91"/>
        <end position="100"/>
    </location>
</feature>
<sequence length="194" mass="21069">MPSASTVDAFDCTGYDDDVHPQKRPKMKRRLWIPCQRPADVTVHSTLQPSVAEHDREGSGQGHRNVLAHLRCHQPRHVAELEVPQRRPASTKLSSNSGNSRMRLGGGALASGMHWTRTRMVRGFWEGGWGSALRTGPNQASDPPHNHATIIAIIVLSATTRPTPIPPGCNSHPPPSITCPAPEPTPCARPSTDI</sequence>
<protein>
    <submittedName>
        <fullName evidence="2">Uncharacterized protein</fullName>
    </submittedName>
</protein>
<name>A0A433DDL5_9FUNG</name>
<dbReference type="Proteomes" id="UP000268093">
    <property type="component" value="Unassembled WGS sequence"/>
</dbReference>
<proteinExistence type="predicted"/>
<evidence type="ECO:0000256" key="1">
    <source>
        <dbReference type="SAM" id="MobiDB-lite"/>
    </source>
</evidence>
<gene>
    <name evidence="2" type="ORF">BC936DRAFT_143603</name>
</gene>
<evidence type="ECO:0000313" key="2">
    <source>
        <dbReference type="EMBL" id="RUP48942.1"/>
    </source>
</evidence>
<evidence type="ECO:0000313" key="3">
    <source>
        <dbReference type="Proteomes" id="UP000268093"/>
    </source>
</evidence>
<organism evidence="2 3">
    <name type="scientific">Jimgerdemannia flammicorona</name>
    <dbReference type="NCBI Taxonomy" id="994334"/>
    <lineage>
        <taxon>Eukaryota</taxon>
        <taxon>Fungi</taxon>
        <taxon>Fungi incertae sedis</taxon>
        <taxon>Mucoromycota</taxon>
        <taxon>Mucoromycotina</taxon>
        <taxon>Endogonomycetes</taxon>
        <taxon>Endogonales</taxon>
        <taxon>Endogonaceae</taxon>
        <taxon>Jimgerdemannia</taxon>
    </lineage>
</organism>
<dbReference type="AlphaFoldDB" id="A0A433DDL5"/>
<feature type="region of interest" description="Disordered" evidence="1">
    <location>
        <begin position="83"/>
        <end position="103"/>
    </location>
</feature>
<accession>A0A433DDL5</accession>